<organism evidence="2 3">
    <name type="scientific">Plasmodium ovale curtisi</name>
    <dbReference type="NCBI Taxonomy" id="864141"/>
    <lineage>
        <taxon>Eukaryota</taxon>
        <taxon>Sar</taxon>
        <taxon>Alveolata</taxon>
        <taxon>Apicomplexa</taxon>
        <taxon>Aconoidasida</taxon>
        <taxon>Haemosporida</taxon>
        <taxon>Plasmodiidae</taxon>
        <taxon>Plasmodium</taxon>
        <taxon>Plasmodium (Plasmodium)</taxon>
    </lineage>
</organism>
<dbReference type="InterPro" id="IPR008780">
    <property type="entry name" value="Plasmodium_Vir"/>
</dbReference>
<dbReference type="Proteomes" id="UP000078560">
    <property type="component" value="Unassembled WGS sequence"/>
</dbReference>
<dbReference type="EMBL" id="FLQU01001046">
    <property type="protein sequence ID" value="SBS91144.1"/>
    <property type="molecule type" value="Genomic_DNA"/>
</dbReference>
<name>A0A1A8WDT8_PLAOA</name>
<evidence type="ECO:0000313" key="2">
    <source>
        <dbReference type="EMBL" id="SBS91144.1"/>
    </source>
</evidence>
<reference evidence="3" key="1">
    <citation type="submission" date="2016-05" db="EMBL/GenBank/DDBJ databases">
        <authorList>
            <person name="Naeem Raeece"/>
        </authorList>
    </citation>
    <scope>NUCLEOTIDE SEQUENCE [LARGE SCALE GENOMIC DNA]</scope>
</reference>
<sequence>MITECNEKSELPSCKIYDRFNQENGDSAEFSTICESLQGRLSNDGILDLCKKLGSNLVKFCFNDEDKTPLNYNCEFIHYWLFGELFNNLKLTETGEFNGAQSQFYLTWNKIVSSLSCKRKCEPRRDLFRSIIIDDLKFRKLMNDYIYNHKNFENITSSENICNKISIYLPSMREKYAKIKDSCPHSSNKCFHDAKSFEEYNPEKLCKKFQCKDEPLCSNSFDETQEQSDPGKAGSYEEGKGADSVDGEAVASVDESETSTILTTVGPFLGLFITSFFLFKFTPIRSWLSNRILQRKNIEKYMDEEASNEMLDNYFLHENGEPGKSRYDLAYHSVENIGDYNM</sequence>
<accession>A0A1A8WDT8</accession>
<feature type="region of interest" description="Disordered" evidence="1">
    <location>
        <begin position="220"/>
        <end position="250"/>
    </location>
</feature>
<dbReference type="AlphaFoldDB" id="A0A1A8WDT8"/>
<dbReference type="Pfam" id="PF05795">
    <property type="entry name" value="Plasmodium_Vir"/>
    <property type="match status" value="1"/>
</dbReference>
<evidence type="ECO:0000313" key="3">
    <source>
        <dbReference type="Proteomes" id="UP000078560"/>
    </source>
</evidence>
<protein>
    <submittedName>
        <fullName evidence="2">PIR Superfamily Protein</fullName>
    </submittedName>
</protein>
<evidence type="ECO:0000256" key="1">
    <source>
        <dbReference type="SAM" id="MobiDB-lite"/>
    </source>
</evidence>
<proteinExistence type="predicted"/>
<gene>
    <name evidence="2" type="ORF">POVCU2_0065760</name>
</gene>